<comment type="caution">
    <text evidence="1">The sequence shown here is derived from an EMBL/GenBank/DDBJ whole genome shotgun (WGS) entry which is preliminary data.</text>
</comment>
<evidence type="ECO:0000313" key="2">
    <source>
        <dbReference type="Proteomes" id="UP000222503"/>
    </source>
</evidence>
<name>A0A2B5X0J9_9BACI</name>
<reference evidence="1 2" key="1">
    <citation type="submission" date="2017-09" db="EMBL/GenBank/DDBJ databases">
        <title>Large-scale bioinformatics analysis of Bacillus genomes uncovers conserved roles of natural products in bacterial physiology.</title>
        <authorList>
            <consortium name="Agbiome Team Llc"/>
            <person name="Bleich R.M."/>
            <person name="Grubbs K.J."/>
            <person name="Santa Maria K.C."/>
            <person name="Allen S.E."/>
            <person name="Farag S."/>
            <person name="Shank E.A."/>
            <person name="Bowers A."/>
        </authorList>
    </citation>
    <scope>NUCLEOTIDE SEQUENCE [LARGE SCALE GENOMIC DNA]</scope>
    <source>
        <strain evidence="1 2">AFS029838</strain>
    </source>
</reference>
<evidence type="ECO:0000313" key="1">
    <source>
        <dbReference type="EMBL" id="PHG56751.1"/>
    </source>
</evidence>
<protein>
    <submittedName>
        <fullName evidence="1">Uncharacterized protein</fullName>
    </submittedName>
</protein>
<proteinExistence type="predicted"/>
<dbReference type="RefSeq" id="WP_070172710.1">
    <property type="nucleotide sequence ID" value="NZ_NUBN01000003.1"/>
</dbReference>
<dbReference type="AlphaFoldDB" id="A0A2B5X0J9"/>
<accession>A0A2B5X0J9</accession>
<organism evidence="1 2">
    <name type="scientific">Bacillus wiedmannii</name>
    <dbReference type="NCBI Taxonomy" id="1890302"/>
    <lineage>
        <taxon>Bacteria</taxon>
        <taxon>Bacillati</taxon>
        <taxon>Bacillota</taxon>
        <taxon>Bacilli</taxon>
        <taxon>Bacillales</taxon>
        <taxon>Bacillaceae</taxon>
        <taxon>Bacillus</taxon>
        <taxon>Bacillus cereus group</taxon>
    </lineage>
</organism>
<dbReference type="Proteomes" id="UP000222503">
    <property type="component" value="Unassembled WGS sequence"/>
</dbReference>
<gene>
    <name evidence="1" type="ORF">COI65_24605</name>
</gene>
<dbReference type="EMBL" id="NUUQ01000060">
    <property type="protein sequence ID" value="PHG56751.1"/>
    <property type="molecule type" value="Genomic_DNA"/>
</dbReference>
<sequence length="395" mass="44834">MNEKSKKNVRKILPVGLALGVLFSGIPLATPSTEYKVKADVDTFGTIITTFGSIYDAFLKEPFTAWLEEINAKTSYNNFFENITYKAPIFQKGEFGISVFDYYKDQNFSKKVKLAYPNGQVEFKTIKHGEQIRIKEAGTIVDLTPDEPQLSNHDLLYITQKQLDEGNTGVSLTNFKTYYLQSDDSSRINELGYKYLQKQFPNAYHNGIPDWGVDQNELFKKLPAEKQILGTSTSKTVEKDVLENYVNNDSNARSDFDDRLINIFAETNLTLEASVVIDAYGLPNNEIQQITPIKKGSNKVLIKSGPRYLTGKEDFPLLYSHLIGDSQALELVQIENNTSNEMQFHLINKDGAYLTHSHKHGIGFTTDKNNASNIRFMGKTNNEIDNWLKEWYPGK</sequence>